<comment type="catalytic activity">
    <reaction evidence="14 15 17">
        <text>guanosine(37) in tRNA + S-adenosyl-L-methionine = N(1)-methylguanosine(37) in tRNA + S-adenosyl-L-homocysteine + H(+)</text>
        <dbReference type="Rhea" id="RHEA:36899"/>
        <dbReference type="Rhea" id="RHEA-COMP:10145"/>
        <dbReference type="Rhea" id="RHEA-COMP:10147"/>
        <dbReference type="ChEBI" id="CHEBI:15378"/>
        <dbReference type="ChEBI" id="CHEBI:57856"/>
        <dbReference type="ChEBI" id="CHEBI:59789"/>
        <dbReference type="ChEBI" id="CHEBI:73542"/>
        <dbReference type="ChEBI" id="CHEBI:74269"/>
        <dbReference type="EC" id="2.1.1.228"/>
    </reaction>
</comment>
<dbReference type="PANTHER" id="PTHR46417">
    <property type="entry name" value="TRNA (GUANINE-N(1)-)-METHYLTRANSFERASE"/>
    <property type="match status" value="1"/>
</dbReference>
<evidence type="ECO:0000256" key="8">
    <source>
        <dbReference type="ARBA" id="ARBA00022603"/>
    </source>
</evidence>
<dbReference type="InterPro" id="IPR002649">
    <property type="entry name" value="tRNA_m1G_MeTrfase_TrmD"/>
</dbReference>
<dbReference type="InterPro" id="IPR029028">
    <property type="entry name" value="Alpha/beta_knot_MTases"/>
</dbReference>
<keyword evidence="21" id="KW-1185">Reference proteome</keyword>
<dbReference type="FunFam" id="3.40.1280.10:FF:000001">
    <property type="entry name" value="tRNA (guanine-N(1)-)-methyltransferase"/>
    <property type="match status" value="1"/>
</dbReference>
<dbReference type="AlphaFoldDB" id="A0A518E1K8"/>
<evidence type="ECO:0000256" key="10">
    <source>
        <dbReference type="ARBA" id="ARBA00022691"/>
    </source>
</evidence>
<accession>A0A518E1K8</accession>
<evidence type="ECO:0000256" key="4">
    <source>
        <dbReference type="ARBA" id="ARBA00011738"/>
    </source>
</evidence>
<dbReference type="RefSeq" id="WP_145056774.1">
    <property type="nucleotide sequence ID" value="NZ_CP036433.1"/>
</dbReference>
<gene>
    <name evidence="15 20" type="primary">trmD</name>
    <name evidence="20" type="ORF">Pla8534_58100</name>
</gene>
<feature type="compositionally biased region" description="Basic and acidic residues" evidence="18">
    <location>
        <begin position="247"/>
        <end position="256"/>
    </location>
</feature>
<dbReference type="EC" id="2.1.1.228" evidence="5 15"/>
<dbReference type="EMBL" id="CP036433">
    <property type="protein sequence ID" value="QDU97951.1"/>
    <property type="molecule type" value="Genomic_DNA"/>
</dbReference>
<organism evidence="20 21">
    <name type="scientific">Lignipirellula cremea</name>
    <dbReference type="NCBI Taxonomy" id="2528010"/>
    <lineage>
        <taxon>Bacteria</taxon>
        <taxon>Pseudomonadati</taxon>
        <taxon>Planctomycetota</taxon>
        <taxon>Planctomycetia</taxon>
        <taxon>Pirellulales</taxon>
        <taxon>Pirellulaceae</taxon>
        <taxon>Lignipirellula</taxon>
    </lineage>
</organism>
<feature type="compositionally biased region" description="Polar residues" evidence="18">
    <location>
        <begin position="229"/>
        <end position="246"/>
    </location>
</feature>
<dbReference type="PANTHER" id="PTHR46417:SF1">
    <property type="entry name" value="TRNA (GUANINE-N(1)-)-METHYLTRANSFERASE"/>
    <property type="match status" value="1"/>
</dbReference>
<name>A0A518E1K8_9BACT</name>
<evidence type="ECO:0000313" key="21">
    <source>
        <dbReference type="Proteomes" id="UP000317648"/>
    </source>
</evidence>
<dbReference type="HAMAP" id="MF_00605">
    <property type="entry name" value="TrmD"/>
    <property type="match status" value="1"/>
</dbReference>
<dbReference type="GO" id="GO:0052906">
    <property type="term" value="F:tRNA (guanine(37)-N1)-methyltransferase activity"/>
    <property type="evidence" value="ECO:0007669"/>
    <property type="project" value="UniProtKB-UniRule"/>
</dbReference>
<evidence type="ECO:0000256" key="3">
    <source>
        <dbReference type="ARBA" id="ARBA00007630"/>
    </source>
</evidence>
<protein>
    <recommendedName>
        <fullName evidence="6 15">tRNA (guanine-N(1)-)-methyltransferase</fullName>
        <ecNumber evidence="5 15">2.1.1.228</ecNumber>
    </recommendedName>
    <alternativeName>
        <fullName evidence="12 15">M1G-methyltransferase</fullName>
    </alternativeName>
    <alternativeName>
        <fullName evidence="13 15">tRNA [GM37] methyltransferase</fullName>
    </alternativeName>
</protein>
<dbReference type="GO" id="GO:0005829">
    <property type="term" value="C:cytosol"/>
    <property type="evidence" value="ECO:0007669"/>
    <property type="project" value="TreeGrafter"/>
</dbReference>
<evidence type="ECO:0000256" key="5">
    <source>
        <dbReference type="ARBA" id="ARBA00012807"/>
    </source>
</evidence>
<evidence type="ECO:0000256" key="1">
    <source>
        <dbReference type="ARBA" id="ARBA00002634"/>
    </source>
</evidence>
<dbReference type="Gene3D" id="3.40.1280.10">
    <property type="match status" value="1"/>
</dbReference>
<dbReference type="NCBIfam" id="TIGR00088">
    <property type="entry name" value="trmD"/>
    <property type="match status" value="1"/>
</dbReference>
<keyword evidence="10 15" id="KW-0949">S-adenosyl-L-methionine</keyword>
<proteinExistence type="inferred from homology"/>
<evidence type="ECO:0000256" key="14">
    <source>
        <dbReference type="ARBA" id="ARBA00047783"/>
    </source>
</evidence>
<dbReference type="InterPro" id="IPR029026">
    <property type="entry name" value="tRNA_m1G_MTases_N"/>
</dbReference>
<sequence length="256" mass="28755">MRFDVLTLFPRIFDGYLGESLLHKAIEAGLVQVHTHDIRDWSRDKHRKVDDRPFGGGPGMVLQVEPIVDCVEAVSRQAETAGRLVMLTPQGRRLTQSVVEELAEEPRLILLCGRYEGFDQRVIDLLQPDELSIGDYILNGGETAAMVMIDAVVRLIPGVLGDEQSSVDDSFSHGDRLLEFPHYTRPRVFRGLETPPVLLSGDHQAIARWRREQSYLRTEQRRADLLPDSTESATGTTSDPQTPTLSKDSRDEPRAD</sequence>
<dbReference type="SUPFAM" id="SSF75217">
    <property type="entry name" value="alpha/beta knot"/>
    <property type="match status" value="1"/>
</dbReference>
<keyword evidence="7 15" id="KW-0963">Cytoplasm</keyword>
<reference evidence="20 21" key="1">
    <citation type="submission" date="2019-02" db="EMBL/GenBank/DDBJ databases">
        <title>Deep-cultivation of Planctomycetes and their phenomic and genomic characterization uncovers novel biology.</title>
        <authorList>
            <person name="Wiegand S."/>
            <person name="Jogler M."/>
            <person name="Boedeker C."/>
            <person name="Pinto D."/>
            <person name="Vollmers J."/>
            <person name="Rivas-Marin E."/>
            <person name="Kohn T."/>
            <person name="Peeters S.H."/>
            <person name="Heuer A."/>
            <person name="Rast P."/>
            <person name="Oberbeckmann S."/>
            <person name="Bunk B."/>
            <person name="Jeske O."/>
            <person name="Meyerdierks A."/>
            <person name="Storesund J.E."/>
            <person name="Kallscheuer N."/>
            <person name="Luecker S."/>
            <person name="Lage O.M."/>
            <person name="Pohl T."/>
            <person name="Merkel B.J."/>
            <person name="Hornburger P."/>
            <person name="Mueller R.-W."/>
            <person name="Bruemmer F."/>
            <person name="Labrenz M."/>
            <person name="Spormann A.M."/>
            <person name="Op den Camp H."/>
            <person name="Overmann J."/>
            <person name="Amann R."/>
            <person name="Jetten M.S.M."/>
            <person name="Mascher T."/>
            <person name="Medema M.H."/>
            <person name="Devos D.P."/>
            <person name="Kaster A.-K."/>
            <person name="Ovreas L."/>
            <person name="Rohde M."/>
            <person name="Galperin M.Y."/>
            <person name="Jogler C."/>
        </authorList>
    </citation>
    <scope>NUCLEOTIDE SEQUENCE [LARGE SCALE GENOMIC DNA]</scope>
    <source>
        <strain evidence="20 21">Pla85_3_4</strain>
    </source>
</reference>
<dbReference type="KEGG" id="lcre:Pla8534_58100"/>
<dbReference type="Proteomes" id="UP000317648">
    <property type="component" value="Chromosome"/>
</dbReference>
<feature type="domain" description="tRNA methyltransferase TRMD/TRM10-type" evidence="19">
    <location>
        <begin position="1"/>
        <end position="226"/>
    </location>
</feature>
<evidence type="ECO:0000256" key="15">
    <source>
        <dbReference type="HAMAP-Rule" id="MF_00605"/>
    </source>
</evidence>
<dbReference type="PIRSF" id="PIRSF000386">
    <property type="entry name" value="tRNA_mtase"/>
    <property type="match status" value="1"/>
</dbReference>
<evidence type="ECO:0000256" key="2">
    <source>
        <dbReference type="ARBA" id="ARBA00004496"/>
    </source>
</evidence>
<dbReference type="Gene3D" id="1.10.1270.20">
    <property type="entry name" value="tRNA(m1g37)methyltransferase, domain 2"/>
    <property type="match status" value="1"/>
</dbReference>
<evidence type="ECO:0000256" key="9">
    <source>
        <dbReference type="ARBA" id="ARBA00022679"/>
    </source>
</evidence>
<evidence type="ECO:0000256" key="11">
    <source>
        <dbReference type="ARBA" id="ARBA00022694"/>
    </source>
</evidence>
<feature type="region of interest" description="Disordered" evidence="18">
    <location>
        <begin position="218"/>
        <end position="256"/>
    </location>
</feature>
<dbReference type="OrthoDB" id="9807416at2"/>
<dbReference type="InterPro" id="IPR016009">
    <property type="entry name" value="tRNA_MeTrfase_TRMD/TRM10"/>
</dbReference>
<comment type="subunit">
    <text evidence="4 15 17">Homodimer.</text>
</comment>
<dbReference type="Pfam" id="PF01746">
    <property type="entry name" value="tRNA_m1G_MT"/>
    <property type="match status" value="1"/>
</dbReference>
<evidence type="ECO:0000256" key="17">
    <source>
        <dbReference type="RuleBase" id="RU003464"/>
    </source>
</evidence>
<dbReference type="GO" id="GO:0002939">
    <property type="term" value="P:tRNA N1-guanine methylation"/>
    <property type="evidence" value="ECO:0007669"/>
    <property type="project" value="TreeGrafter"/>
</dbReference>
<evidence type="ECO:0000256" key="7">
    <source>
        <dbReference type="ARBA" id="ARBA00022490"/>
    </source>
</evidence>
<evidence type="ECO:0000256" key="18">
    <source>
        <dbReference type="SAM" id="MobiDB-lite"/>
    </source>
</evidence>
<feature type="binding site" evidence="15 16">
    <location>
        <begin position="133"/>
        <end position="138"/>
    </location>
    <ligand>
        <name>S-adenosyl-L-methionine</name>
        <dbReference type="ChEBI" id="CHEBI:59789"/>
    </ligand>
</feature>
<comment type="function">
    <text evidence="1 15 17">Specifically methylates guanosine-37 in various tRNAs.</text>
</comment>
<comment type="subcellular location">
    <subcellularLocation>
        <location evidence="2 15 17">Cytoplasm</location>
    </subcellularLocation>
</comment>
<evidence type="ECO:0000256" key="6">
    <source>
        <dbReference type="ARBA" id="ARBA00014679"/>
    </source>
</evidence>
<evidence type="ECO:0000256" key="16">
    <source>
        <dbReference type="PIRSR" id="PIRSR000386-1"/>
    </source>
</evidence>
<evidence type="ECO:0000313" key="20">
    <source>
        <dbReference type="EMBL" id="QDU97951.1"/>
    </source>
</evidence>
<dbReference type="CDD" id="cd18080">
    <property type="entry name" value="TrmD-like"/>
    <property type="match status" value="1"/>
</dbReference>
<comment type="similarity">
    <text evidence="3 15 17">Belongs to the RNA methyltransferase TrmD family.</text>
</comment>
<dbReference type="InterPro" id="IPR023148">
    <property type="entry name" value="tRNA_m1G_MeTrfase_C_sf"/>
</dbReference>
<evidence type="ECO:0000259" key="19">
    <source>
        <dbReference type="Pfam" id="PF01746"/>
    </source>
</evidence>
<dbReference type="NCBIfam" id="NF000648">
    <property type="entry name" value="PRK00026.1"/>
    <property type="match status" value="1"/>
</dbReference>
<keyword evidence="8 15" id="KW-0489">Methyltransferase</keyword>
<keyword evidence="11 15" id="KW-0819">tRNA processing</keyword>
<feature type="binding site" evidence="15 16">
    <location>
        <position position="113"/>
    </location>
    <ligand>
        <name>S-adenosyl-L-methionine</name>
        <dbReference type="ChEBI" id="CHEBI:59789"/>
    </ligand>
</feature>
<evidence type="ECO:0000256" key="13">
    <source>
        <dbReference type="ARBA" id="ARBA00033392"/>
    </source>
</evidence>
<evidence type="ECO:0000256" key="12">
    <source>
        <dbReference type="ARBA" id="ARBA00029736"/>
    </source>
</evidence>
<keyword evidence="9 15" id="KW-0808">Transferase</keyword>